<dbReference type="EMBL" id="KB469316">
    <property type="protein sequence ID" value="EPQ50415.1"/>
    <property type="molecule type" value="Genomic_DNA"/>
</dbReference>
<gene>
    <name evidence="1" type="ORF">GLOTRDRAFT_133969</name>
</gene>
<reference evidence="1 2" key="1">
    <citation type="journal article" date="2012" name="Science">
        <title>The Paleozoic origin of enzymatic lignin decomposition reconstructed from 31 fungal genomes.</title>
        <authorList>
            <person name="Floudas D."/>
            <person name="Binder M."/>
            <person name="Riley R."/>
            <person name="Barry K."/>
            <person name="Blanchette R.A."/>
            <person name="Henrissat B."/>
            <person name="Martinez A.T."/>
            <person name="Otillar R."/>
            <person name="Spatafora J.W."/>
            <person name="Yadav J.S."/>
            <person name="Aerts A."/>
            <person name="Benoit I."/>
            <person name="Boyd A."/>
            <person name="Carlson A."/>
            <person name="Copeland A."/>
            <person name="Coutinho P.M."/>
            <person name="de Vries R.P."/>
            <person name="Ferreira P."/>
            <person name="Findley K."/>
            <person name="Foster B."/>
            <person name="Gaskell J."/>
            <person name="Glotzer D."/>
            <person name="Gorecki P."/>
            <person name="Heitman J."/>
            <person name="Hesse C."/>
            <person name="Hori C."/>
            <person name="Igarashi K."/>
            <person name="Jurgens J.A."/>
            <person name="Kallen N."/>
            <person name="Kersten P."/>
            <person name="Kohler A."/>
            <person name="Kuees U."/>
            <person name="Kumar T.K.A."/>
            <person name="Kuo A."/>
            <person name="LaButti K."/>
            <person name="Larrondo L.F."/>
            <person name="Lindquist E."/>
            <person name="Ling A."/>
            <person name="Lombard V."/>
            <person name="Lucas S."/>
            <person name="Lundell T."/>
            <person name="Martin R."/>
            <person name="McLaughlin D.J."/>
            <person name="Morgenstern I."/>
            <person name="Morin E."/>
            <person name="Murat C."/>
            <person name="Nagy L.G."/>
            <person name="Nolan M."/>
            <person name="Ohm R.A."/>
            <person name="Patyshakuliyeva A."/>
            <person name="Rokas A."/>
            <person name="Ruiz-Duenas F.J."/>
            <person name="Sabat G."/>
            <person name="Salamov A."/>
            <person name="Samejima M."/>
            <person name="Schmutz J."/>
            <person name="Slot J.C."/>
            <person name="St John F."/>
            <person name="Stenlid J."/>
            <person name="Sun H."/>
            <person name="Sun S."/>
            <person name="Syed K."/>
            <person name="Tsang A."/>
            <person name="Wiebenga A."/>
            <person name="Young D."/>
            <person name="Pisabarro A."/>
            <person name="Eastwood D.C."/>
            <person name="Martin F."/>
            <person name="Cullen D."/>
            <person name="Grigoriev I.V."/>
            <person name="Hibbett D.S."/>
        </authorList>
    </citation>
    <scope>NUCLEOTIDE SEQUENCE [LARGE SCALE GENOMIC DNA]</scope>
    <source>
        <strain evidence="1 2">ATCC 11539</strain>
    </source>
</reference>
<protein>
    <submittedName>
        <fullName evidence="1">Uncharacterized protein</fullName>
    </submittedName>
</protein>
<accession>S7R7T0</accession>
<dbReference type="HOGENOM" id="CLU_903301_0_0_1"/>
<proteinExistence type="predicted"/>
<dbReference type="OrthoDB" id="3138711at2759"/>
<dbReference type="GeneID" id="19302882"/>
<name>S7R7T0_GLOTA</name>
<organism evidence="1 2">
    <name type="scientific">Gloeophyllum trabeum (strain ATCC 11539 / FP-39264 / Madison 617)</name>
    <name type="common">Brown rot fungus</name>
    <dbReference type="NCBI Taxonomy" id="670483"/>
    <lineage>
        <taxon>Eukaryota</taxon>
        <taxon>Fungi</taxon>
        <taxon>Dikarya</taxon>
        <taxon>Basidiomycota</taxon>
        <taxon>Agaricomycotina</taxon>
        <taxon>Agaricomycetes</taxon>
        <taxon>Gloeophyllales</taxon>
        <taxon>Gloeophyllaceae</taxon>
        <taxon>Gloeophyllum</taxon>
    </lineage>
</organism>
<dbReference type="Proteomes" id="UP000030669">
    <property type="component" value="Unassembled WGS sequence"/>
</dbReference>
<dbReference type="RefSeq" id="XP_007871129.1">
    <property type="nucleotide sequence ID" value="XM_007872938.1"/>
</dbReference>
<sequence length="308" mass="35864">MASLVAEAMVQCQETEATYAIITDEVRSLVLRSNVDLETDIDAEIFVAEKVSIRQIITHFVYRETREKGLCVLDYVSSDPVWSGVTASRNPRPLPRLLLRRSFEDFDVYTMQRDKLAWDDFMIWWKIYDEEAGISGMAPWNLQPGTRLPASQLRIFGEGGHQVWIPQGRPFIPIPFETKALVVRRYRPREDHLHHLYAGRVHDPNSQGHSFEISSAISAGRAQYSQTFLGRFDGEGPLMCLKLFDERFFPLPERAWGHQYRHSRERLTDFNLALDMIRREEAVYKRLEYLQGYLIPHCYGFHKARPSL</sequence>
<dbReference type="AlphaFoldDB" id="S7R7T0"/>
<keyword evidence="2" id="KW-1185">Reference proteome</keyword>
<evidence type="ECO:0000313" key="1">
    <source>
        <dbReference type="EMBL" id="EPQ50415.1"/>
    </source>
</evidence>
<dbReference type="eggNOG" id="ENOG502R0Z7">
    <property type="taxonomic scope" value="Eukaryota"/>
</dbReference>
<dbReference type="KEGG" id="gtr:GLOTRDRAFT_133969"/>
<evidence type="ECO:0000313" key="2">
    <source>
        <dbReference type="Proteomes" id="UP000030669"/>
    </source>
</evidence>